<comment type="caution">
    <text evidence="1">The sequence shown here is derived from an EMBL/GenBank/DDBJ whole genome shotgun (WGS) entry which is preliminary data.</text>
</comment>
<evidence type="ECO:0000313" key="1">
    <source>
        <dbReference type="EMBL" id="KAB1662151.1"/>
    </source>
</evidence>
<evidence type="ECO:0000313" key="2">
    <source>
        <dbReference type="Proteomes" id="UP000467240"/>
    </source>
</evidence>
<gene>
    <name evidence="1" type="ORF">F8O01_01380</name>
</gene>
<dbReference type="EMBL" id="WBJZ01000002">
    <property type="protein sequence ID" value="KAB1662151.1"/>
    <property type="molecule type" value="Genomic_DNA"/>
</dbReference>
<organism evidence="1 2">
    <name type="scientific">Pseudoclavibacter chungangensis</name>
    <dbReference type="NCBI Taxonomy" id="587635"/>
    <lineage>
        <taxon>Bacteria</taxon>
        <taxon>Bacillati</taxon>
        <taxon>Actinomycetota</taxon>
        <taxon>Actinomycetes</taxon>
        <taxon>Micrococcales</taxon>
        <taxon>Microbacteriaceae</taxon>
        <taxon>Pseudoclavibacter</taxon>
    </lineage>
</organism>
<protein>
    <submittedName>
        <fullName evidence="1">Uncharacterized protein</fullName>
    </submittedName>
</protein>
<dbReference type="AlphaFoldDB" id="A0A7J5C106"/>
<dbReference type="Proteomes" id="UP000467240">
    <property type="component" value="Unassembled WGS sequence"/>
</dbReference>
<dbReference type="InterPro" id="IPR045592">
    <property type="entry name" value="DUF6461"/>
</dbReference>
<sequence length="167" mass="17709">MEPTKRVLDDAACITIVADADLDRVLAAFGATSDEYDPTTLWPVDWLWLTDDPVGDSTDMIHVAIAAQFGRSVVVAEPNGFVATFESVLADASRGTVASSVFWSVNLVTLFPVARDGVHLGGFGPEETIGSDLAELVPEVATPVGSILDGIERAFDVRAALTGLRFT</sequence>
<name>A0A7J5C106_9MICO</name>
<keyword evidence="2" id="KW-1185">Reference proteome</keyword>
<accession>A0A7J5C106</accession>
<reference evidence="1 2" key="1">
    <citation type="submission" date="2019-09" db="EMBL/GenBank/DDBJ databases">
        <title>Phylogeny of genus Pseudoclavibacter and closely related genus.</title>
        <authorList>
            <person name="Li Y."/>
        </authorList>
    </citation>
    <scope>NUCLEOTIDE SEQUENCE [LARGE SCALE GENOMIC DNA]</scope>
    <source>
        <strain evidence="1 2">DSM 23821</strain>
    </source>
</reference>
<proteinExistence type="predicted"/>
<dbReference type="RefSeq" id="WP_158039072.1">
    <property type="nucleotide sequence ID" value="NZ_JACCFV010000001.1"/>
</dbReference>
<dbReference type="Pfam" id="PF20062">
    <property type="entry name" value="DUF6461"/>
    <property type="match status" value="1"/>
</dbReference>